<organism evidence="1 2">
    <name type="scientific">Caligus rogercresseyi</name>
    <name type="common">Sea louse</name>
    <dbReference type="NCBI Taxonomy" id="217165"/>
    <lineage>
        <taxon>Eukaryota</taxon>
        <taxon>Metazoa</taxon>
        <taxon>Ecdysozoa</taxon>
        <taxon>Arthropoda</taxon>
        <taxon>Crustacea</taxon>
        <taxon>Multicrustacea</taxon>
        <taxon>Hexanauplia</taxon>
        <taxon>Copepoda</taxon>
        <taxon>Siphonostomatoida</taxon>
        <taxon>Caligidae</taxon>
        <taxon>Caligus</taxon>
    </lineage>
</organism>
<accession>A0A7T8KG73</accession>
<gene>
    <name evidence="1" type="ORF">FKW44_008263</name>
</gene>
<dbReference type="EMBL" id="CP045894">
    <property type="protein sequence ID" value="QQP55163.1"/>
    <property type="molecule type" value="Genomic_DNA"/>
</dbReference>
<dbReference type="AlphaFoldDB" id="A0A7T8KG73"/>
<dbReference type="Proteomes" id="UP000595437">
    <property type="component" value="Chromosome 5"/>
</dbReference>
<proteinExistence type="predicted"/>
<reference evidence="2" key="1">
    <citation type="submission" date="2021-01" db="EMBL/GenBank/DDBJ databases">
        <title>Caligus Genome Assembly.</title>
        <authorList>
            <person name="Gallardo-Escarate C."/>
        </authorList>
    </citation>
    <scope>NUCLEOTIDE SEQUENCE [LARGE SCALE GENOMIC DNA]</scope>
</reference>
<name>A0A7T8KG73_CALRO</name>
<evidence type="ECO:0000313" key="1">
    <source>
        <dbReference type="EMBL" id="QQP55163.1"/>
    </source>
</evidence>
<sequence length="55" mass="6325">MDAGKGLGPNKAFEVTSQISPFWSKNKALNKEVGRKILSNMEWQEPVKENKRLFF</sequence>
<keyword evidence="2" id="KW-1185">Reference proteome</keyword>
<protein>
    <submittedName>
        <fullName evidence="1">Uncharacterized protein</fullName>
    </submittedName>
</protein>
<evidence type="ECO:0000313" key="2">
    <source>
        <dbReference type="Proteomes" id="UP000595437"/>
    </source>
</evidence>